<keyword evidence="3" id="KW-1185">Reference proteome</keyword>
<evidence type="ECO:0000313" key="3">
    <source>
        <dbReference type="Proteomes" id="UP001610335"/>
    </source>
</evidence>
<organism evidence="2 3">
    <name type="scientific">Aspergillus cavernicola</name>
    <dbReference type="NCBI Taxonomy" id="176166"/>
    <lineage>
        <taxon>Eukaryota</taxon>
        <taxon>Fungi</taxon>
        <taxon>Dikarya</taxon>
        <taxon>Ascomycota</taxon>
        <taxon>Pezizomycotina</taxon>
        <taxon>Eurotiomycetes</taxon>
        <taxon>Eurotiomycetidae</taxon>
        <taxon>Eurotiales</taxon>
        <taxon>Aspergillaceae</taxon>
        <taxon>Aspergillus</taxon>
        <taxon>Aspergillus subgen. Nidulantes</taxon>
    </lineage>
</organism>
<dbReference type="EMBL" id="JBFXLS010000019">
    <property type="protein sequence ID" value="KAL2828715.1"/>
    <property type="molecule type" value="Genomic_DNA"/>
</dbReference>
<sequence length="152" mass="17433">MRSQLAPIVEAILELGREVGSLKTQFMKEGERNAAAEKATEILRSELDNSRAVNQTLENRREEAHDAQIEAEQKLTTAYDEQSLLRQEILDLRAALEYREKQEMAIEQRIQQSEKNTLRNLEHKKNELSDSVLEQHNTLHEAGGYKTAGRGY</sequence>
<feature type="coiled-coil region" evidence="1">
    <location>
        <begin position="40"/>
        <end position="74"/>
    </location>
</feature>
<dbReference type="Proteomes" id="UP001610335">
    <property type="component" value="Unassembled WGS sequence"/>
</dbReference>
<comment type="caution">
    <text evidence="2">The sequence shown here is derived from an EMBL/GenBank/DDBJ whole genome shotgun (WGS) entry which is preliminary data.</text>
</comment>
<reference evidence="2 3" key="1">
    <citation type="submission" date="2024-07" db="EMBL/GenBank/DDBJ databases">
        <title>Section-level genome sequencing and comparative genomics of Aspergillus sections Usti and Cavernicolus.</title>
        <authorList>
            <consortium name="Lawrence Berkeley National Laboratory"/>
            <person name="Nybo J.L."/>
            <person name="Vesth T.C."/>
            <person name="Theobald S."/>
            <person name="Frisvad J.C."/>
            <person name="Larsen T.O."/>
            <person name="Kjaerboelling I."/>
            <person name="Rothschild-Mancinelli K."/>
            <person name="Lyhne E.K."/>
            <person name="Kogle M.E."/>
            <person name="Barry K."/>
            <person name="Clum A."/>
            <person name="Na H."/>
            <person name="Ledsgaard L."/>
            <person name="Lin J."/>
            <person name="Lipzen A."/>
            <person name="Kuo A."/>
            <person name="Riley R."/>
            <person name="Mondo S."/>
            <person name="LaButti K."/>
            <person name="Haridas S."/>
            <person name="Pangalinan J."/>
            <person name="Salamov A.A."/>
            <person name="Simmons B.A."/>
            <person name="Magnuson J.K."/>
            <person name="Chen J."/>
            <person name="Drula E."/>
            <person name="Henrissat B."/>
            <person name="Wiebenga A."/>
            <person name="Lubbers R.J."/>
            <person name="Gomes A.C."/>
            <person name="Makela M.R."/>
            <person name="Stajich J."/>
            <person name="Grigoriev I.V."/>
            <person name="Mortensen U.H."/>
            <person name="De vries R.P."/>
            <person name="Baker S.E."/>
            <person name="Andersen M.R."/>
        </authorList>
    </citation>
    <scope>NUCLEOTIDE SEQUENCE [LARGE SCALE GENOMIC DNA]</scope>
    <source>
        <strain evidence="2 3">CBS 600.67</strain>
    </source>
</reference>
<proteinExistence type="predicted"/>
<gene>
    <name evidence="2" type="ORF">BDW59DRAFT_159510</name>
</gene>
<evidence type="ECO:0000256" key="1">
    <source>
        <dbReference type="SAM" id="Coils"/>
    </source>
</evidence>
<accession>A0ABR4ILR5</accession>
<keyword evidence="1" id="KW-0175">Coiled coil</keyword>
<protein>
    <submittedName>
        <fullName evidence="2">Uncharacterized protein</fullName>
    </submittedName>
</protein>
<evidence type="ECO:0000313" key="2">
    <source>
        <dbReference type="EMBL" id="KAL2828715.1"/>
    </source>
</evidence>
<name>A0ABR4ILR5_9EURO</name>